<evidence type="ECO:0000256" key="2">
    <source>
        <dbReference type="ARBA" id="ARBA00022475"/>
    </source>
</evidence>
<evidence type="ECO:0000256" key="3">
    <source>
        <dbReference type="ARBA" id="ARBA00023136"/>
    </source>
</evidence>
<keyword evidence="4 6" id="KW-0807">Transducer</keyword>
<sequence>MKSIRIKILLGFSAVILLTVILAGFNYFATSKSNGDTENIVNEQLPLLIADEKLAFNLAQRIALTRGYVLFGDQSYLERFNEYTEESKGIQEDLLAHSDSEQAQDLVARSVEWREIVESEVFTNYDNGNEEAALAALEDTVTPLGREVMDGFEEMALTREDMIQEEGETVLQSGENMVTIGIIISIAVVIVGIVSALLMANSITKPIKRVVDRMKEIAEGDISQDEIIVKSKDEVSQLAEAINEMQRSLNEVIHHVSYTSDRVSSQSEELTQSANEVKEGSDQIASTMQELSAGAESQANGATDLTDKMSEFVQQIVEANRNGKSVSETTTEVLSMTEEGRQLMKTSIGQMHNIDEIVKDAVEKVKGLDQQSKEISKLVQVIEGIAEQTNLLALNAAIEAARAGEHGKGFAVVADEVRKLAEQVTHSVGDITEIVQNIQSQSGTMVDSLEHGYKEVGEGTKQIEVTGETFETINASVSEVVNKVQSISTNLETIVGNSNDMNASIEEIASVSEESAAGVEQAAASAQQSNSSMEEVSHSADELAQLSEQLTKQVSQFKV</sequence>
<dbReference type="Gene3D" id="6.10.340.10">
    <property type="match status" value="1"/>
</dbReference>
<comment type="subcellular location">
    <subcellularLocation>
        <location evidence="1">Cell membrane</location>
    </subcellularLocation>
</comment>
<dbReference type="SMART" id="SM00283">
    <property type="entry name" value="MA"/>
    <property type="match status" value="1"/>
</dbReference>
<protein>
    <submittedName>
        <fullName evidence="11">Methyl-accepting chemotaxis protein</fullName>
    </submittedName>
</protein>
<dbReference type="Proteomes" id="UP001596410">
    <property type="component" value="Unassembled WGS sequence"/>
</dbReference>
<comment type="caution">
    <text evidence="11">The sequence shown here is derived from an EMBL/GenBank/DDBJ whole genome shotgun (WGS) entry which is preliminary data.</text>
</comment>
<dbReference type="Pfam" id="PF00015">
    <property type="entry name" value="MCPsignal"/>
    <property type="match status" value="1"/>
</dbReference>
<dbReference type="SMART" id="SM00304">
    <property type="entry name" value="HAMP"/>
    <property type="match status" value="1"/>
</dbReference>
<dbReference type="Pfam" id="PF00672">
    <property type="entry name" value="HAMP"/>
    <property type="match status" value="1"/>
</dbReference>
<evidence type="ECO:0000313" key="11">
    <source>
        <dbReference type="EMBL" id="MFC7063742.1"/>
    </source>
</evidence>
<gene>
    <name evidence="11" type="ORF">ACFQIC_18240</name>
</gene>
<proteinExistence type="inferred from homology"/>
<reference evidence="12" key="1">
    <citation type="journal article" date="2019" name="Int. J. Syst. Evol. Microbiol.">
        <title>The Global Catalogue of Microorganisms (GCM) 10K type strain sequencing project: providing services to taxonomists for standard genome sequencing and annotation.</title>
        <authorList>
            <consortium name="The Broad Institute Genomics Platform"/>
            <consortium name="The Broad Institute Genome Sequencing Center for Infectious Disease"/>
            <person name="Wu L."/>
            <person name="Ma J."/>
        </authorList>
    </citation>
    <scope>NUCLEOTIDE SEQUENCE [LARGE SCALE GENOMIC DNA]</scope>
    <source>
        <strain evidence="12">CGMCC 4.1621</strain>
    </source>
</reference>
<dbReference type="PRINTS" id="PR00260">
    <property type="entry name" value="CHEMTRNSDUCR"/>
</dbReference>
<dbReference type="CDD" id="cd11386">
    <property type="entry name" value="MCP_signal"/>
    <property type="match status" value="1"/>
</dbReference>
<keyword evidence="8" id="KW-0812">Transmembrane</keyword>
<evidence type="ECO:0000256" key="4">
    <source>
        <dbReference type="ARBA" id="ARBA00023224"/>
    </source>
</evidence>
<dbReference type="RefSeq" id="WP_204710223.1">
    <property type="nucleotide sequence ID" value="NZ_JBHSZV010000053.1"/>
</dbReference>
<feature type="region of interest" description="Disordered" evidence="7">
    <location>
        <begin position="519"/>
        <end position="541"/>
    </location>
</feature>
<evidence type="ECO:0000256" key="6">
    <source>
        <dbReference type="PROSITE-ProRule" id="PRU00284"/>
    </source>
</evidence>
<feature type="domain" description="Methyl-accepting transducer" evidence="9">
    <location>
        <begin position="273"/>
        <end position="523"/>
    </location>
</feature>
<dbReference type="EMBL" id="JBHSZV010000053">
    <property type="protein sequence ID" value="MFC7063742.1"/>
    <property type="molecule type" value="Genomic_DNA"/>
</dbReference>
<keyword evidence="12" id="KW-1185">Reference proteome</keyword>
<dbReference type="PROSITE" id="PS50111">
    <property type="entry name" value="CHEMOTAXIS_TRANSDUC_2"/>
    <property type="match status" value="1"/>
</dbReference>
<dbReference type="PANTHER" id="PTHR32089">
    <property type="entry name" value="METHYL-ACCEPTING CHEMOTAXIS PROTEIN MCPB"/>
    <property type="match status" value="1"/>
</dbReference>
<dbReference type="InterPro" id="IPR004089">
    <property type="entry name" value="MCPsignal_dom"/>
</dbReference>
<evidence type="ECO:0000256" key="1">
    <source>
        <dbReference type="ARBA" id="ARBA00004236"/>
    </source>
</evidence>
<keyword evidence="8" id="KW-1133">Transmembrane helix</keyword>
<keyword evidence="2" id="KW-1003">Cell membrane</keyword>
<dbReference type="Gene3D" id="1.10.287.950">
    <property type="entry name" value="Methyl-accepting chemotaxis protein"/>
    <property type="match status" value="1"/>
</dbReference>
<dbReference type="CDD" id="cd06225">
    <property type="entry name" value="HAMP"/>
    <property type="match status" value="1"/>
</dbReference>
<comment type="similarity">
    <text evidence="5">Belongs to the methyl-accepting chemotaxis (MCP) protein family.</text>
</comment>
<feature type="domain" description="HAMP" evidence="10">
    <location>
        <begin position="201"/>
        <end position="254"/>
    </location>
</feature>
<dbReference type="InterPro" id="IPR003660">
    <property type="entry name" value="HAMP_dom"/>
</dbReference>
<evidence type="ECO:0000259" key="9">
    <source>
        <dbReference type="PROSITE" id="PS50111"/>
    </source>
</evidence>
<organism evidence="11 12">
    <name type="scientific">Halobacillus seohaensis</name>
    <dbReference type="NCBI Taxonomy" id="447421"/>
    <lineage>
        <taxon>Bacteria</taxon>
        <taxon>Bacillati</taxon>
        <taxon>Bacillota</taxon>
        <taxon>Bacilli</taxon>
        <taxon>Bacillales</taxon>
        <taxon>Bacillaceae</taxon>
        <taxon>Halobacillus</taxon>
    </lineage>
</organism>
<dbReference type="PROSITE" id="PS50885">
    <property type="entry name" value="HAMP"/>
    <property type="match status" value="1"/>
</dbReference>
<accession>A0ABW2ER59</accession>
<name>A0ABW2ER59_9BACI</name>
<feature type="compositionally biased region" description="Low complexity" evidence="7">
    <location>
        <begin position="519"/>
        <end position="534"/>
    </location>
</feature>
<evidence type="ECO:0000259" key="10">
    <source>
        <dbReference type="PROSITE" id="PS50885"/>
    </source>
</evidence>
<dbReference type="InterPro" id="IPR004090">
    <property type="entry name" value="Chemotax_Me-accpt_rcpt"/>
</dbReference>
<evidence type="ECO:0000256" key="8">
    <source>
        <dbReference type="SAM" id="Phobius"/>
    </source>
</evidence>
<evidence type="ECO:0000256" key="5">
    <source>
        <dbReference type="ARBA" id="ARBA00029447"/>
    </source>
</evidence>
<dbReference type="SUPFAM" id="SSF58104">
    <property type="entry name" value="Methyl-accepting chemotaxis protein (MCP) signaling domain"/>
    <property type="match status" value="1"/>
</dbReference>
<evidence type="ECO:0000313" key="12">
    <source>
        <dbReference type="Proteomes" id="UP001596410"/>
    </source>
</evidence>
<evidence type="ECO:0000256" key="7">
    <source>
        <dbReference type="SAM" id="MobiDB-lite"/>
    </source>
</evidence>
<keyword evidence="3 8" id="KW-0472">Membrane</keyword>
<dbReference type="PANTHER" id="PTHR32089:SF114">
    <property type="entry name" value="METHYL-ACCEPTING CHEMOTAXIS PROTEIN MCPB"/>
    <property type="match status" value="1"/>
</dbReference>
<feature type="transmembrane region" description="Helical" evidence="8">
    <location>
        <begin position="177"/>
        <end position="200"/>
    </location>
</feature>